<dbReference type="PANTHER" id="PTHR27006">
    <property type="entry name" value="PROMASTIGOTE SURFACE ANTIGEN PROTEIN PSA"/>
    <property type="match status" value="1"/>
</dbReference>
<dbReference type="GO" id="GO:0005524">
    <property type="term" value="F:ATP binding"/>
    <property type="evidence" value="ECO:0007669"/>
    <property type="project" value="InterPro"/>
</dbReference>
<dbReference type="AlphaFoldDB" id="A0AAP0HHU7"/>
<dbReference type="Gene3D" id="1.10.510.10">
    <property type="entry name" value="Transferase(Phosphotransferase) domain 1"/>
    <property type="match status" value="1"/>
</dbReference>
<dbReference type="EMBL" id="JBBNAE010000011">
    <property type="protein sequence ID" value="KAK9084901.1"/>
    <property type="molecule type" value="Genomic_DNA"/>
</dbReference>
<protein>
    <recommendedName>
        <fullName evidence="1">Protein kinase domain-containing protein</fullName>
    </recommendedName>
</protein>
<dbReference type="PROSITE" id="PS50011">
    <property type="entry name" value="PROTEIN_KINASE_DOM"/>
    <property type="match status" value="1"/>
</dbReference>
<dbReference type="PANTHER" id="PTHR27006:SF586">
    <property type="entry name" value="CYSTEINE-RICH RECEPTOR-LIKE PROTEIN KINASE 10"/>
    <property type="match status" value="1"/>
</dbReference>
<feature type="domain" description="Protein kinase" evidence="1">
    <location>
        <begin position="1"/>
        <end position="109"/>
    </location>
</feature>
<dbReference type="InterPro" id="IPR011009">
    <property type="entry name" value="Kinase-like_dom_sf"/>
</dbReference>
<proteinExistence type="predicted"/>
<accession>A0AAP0HHU7</accession>
<gene>
    <name evidence="2" type="ORF">Sjap_025312</name>
</gene>
<reference evidence="2 3" key="1">
    <citation type="submission" date="2024-01" db="EMBL/GenBank/DDBJ databases">
        <title>Genome assemblies of Stephania.</title>
        <authorList>
            <person name="Yang L."/>
        </authorList>
    </citation>
    <scope>NUCLEOTIDE SEQUENCE [LARGE SCALE GENOMIC DNA]</scope>
    <source>
        <strain evidence="2">QJT</strain>
        <tissue evidence="2">Leaf</tissue>
    </source>
</reference>
<dbReference type="GO" id="GO:0004672">
    <property type="term" value="F:protein kinase activity"/>
    <property type="evidence" value="ECO:0007669"/>
    <property type="project" value="InterPro"/>
</dbReference>
<evidence type="ECO:0000259" key="1">
    <source>
        <dbReference type="PROSITE" id="PS50011"/>
    </source>
</evidence>
<organism evidence="2 3">
    <name type="scientific">Stephania japonica</name>
    <dbReference type="NCBI Taxonomy" id="461633"/>
    <lineage>
        <taxon>Eukaryota</taxon>
        <taxon>Viridiplantae</taxon>
        <taxon>Streptophyta</taxon>
        <taxon>Embryophyta</taxon>
        <taxon>Tracheophyta</taxon>
        <taxon>Spermatophyta</taxon>
        <taxon>Magnoliopsida</taxon>
        <taxon>Ranunculales</taxon>
        <taxon>Menispermaceae</taxon>
        <taxon>Menispermoideae</taxon>
        <taxon>Cissampelideae</taxon>
        <taxon>Stephania</taxon>
    </lineage>
</organism>
<dbReference type="Pfam" id="PF07714">
    <property type="entry name" value="PK_Tyr_Ser-Thr"/>
    <property type="match status" value="1"/>
</dbReference>
<dbReference type="FunFam" id="1.10.510.10:FF:001722">
    <property type="entry name" value="G-type lectin S-receptor-like serine/threonine-protein kinase B120"/>
    <property type="match status" value="1"/>
</dbReference>
<evidence type="ECO:0000313" key="2">
    <source>
        <dbReference type="EMBL" id="KAK9084901.1"/>
    </source>
</evidence>
<evidence type="ECO:0000313" key="3">
    <source>
        <dbReference type="Proteomes" id="UP001417504"/>
    </source>
</evidence>
<comment type="caution">
    <text evidence="2">The sequence shown here is derived from an EMBL/GenBank/DDBJ whole genome shotgun (WGS) entry which is preliminary data.</text>
</comment>
<dbReference type="SUPFAM" id="SSF56112">
    <property type="entry name" value="Protein kinase-like (PK-like)"/>
    <property type="match status" value="1"/>
</dbReference>
<dbReference type="Proteomes" id="UP001417504">
    <property type="component" value="Unassembled WGS sequence"/>
</dbReference>
<keyword evidence="3" id="KW-1185">Reference proteome</keyword>
<sequence>MAPEYAMEGIYSIKSDVFSFGVLLLEIVSGKRNYGFHLPRRPPSLLAYAWELWSEEKELELVDPLIVESCSKVELSRCVHVGLLCVQEDPTERPTMASVVVMLLGNESLVLPQPHQSAFFGGRVACQPDQLILSYDILRGNSNVSSCATS</sequence>
<dbReference type="InterPro" id="IPR000719">
    <property type="entry name" value="Prot_kinase_dom"/>
</dbReference>
<name>A0AAP0HHU7_9MAGN</name>
<dbReference type="InterPro" id="IPR001245">
    <property type="entry name" value="Ser-Thr/Tyr_kinase_cat_dom"/>
</dbReference>